<organism evidence="1 2">
    <name type="scientific">Algoriphagus boseongensis</name>
    <dbReference type="NCBI Taxonomy" id="1442587"/>
    <lineage>
        <taxon>Bacteria</taxon>
        <taxon>Pseudomonadati</taxon>
        <taxon>Bacteroidota</taxon>
        <taxon>Cytophagia</taxon>
        <taxon>Cytophagales</taxon>
        <taxon>Cyclobacteriaceae</taxon>
        <taxon>Algoriphagus</taxon>
    </lineage>
</organism>
<evidence type="ECO:0000313" key="1">
    <source>
        <dbReference type="EMBL" id="TDQ18248.1"/>
    </source>
</evidence>
<dbReference type="RefSeq" id="WP_208110494.1">
    <property type="nucleotide sequence ID" value="NZ_SNYF01000005.1"/>
</dbReference>
<accession>A0A4R6T5A4</accession>
<dbReference type="AlphaFoldDB" id="A0A4R6T5A4"/>
<dbReference type="Proteomes" id="UP000294535">
    <property type="component" value="Unassembled WGS sequence"/>
</dbReference>
<evidence type="ECO:0000313" key="2">
    <source>
        <dbReference type="Proteomes" id="UP000294535"/>
    </source>
</evidence>
<dbReference type="EMBL" id="SNYF01000005">
    <property type="protein sequence ID" value="TDQ18248.1"/>
    <property type="molecule type" value="Genomic_DNA"/>
</dbReference>
<evidence type="ECO:0008006" key="3">
    <source>
        <dbReference type="Google" id="ProtNLM"/>
    </source>
</evidence>
<keyword evidence="2" id="KW-1185">Reference proteome</keyword>
<protein>
    <recommendedName>
        <fullName evidence="3">Poly A polymerase head domain-containing protein</fullName>
    </recommendedName>
</protein>
<reference evidence="1 2" key="1">
    <citation type="submission" date="2019-03" db="EMBL/GenBank/DDBJ databases">
        <title>Genomic Encyclopedia of Type Strains, Phase III (KMG-III): the genomes of soil and plant-associated and newly described type strains.</title>
        <authorList>
            <person name="Whitman W."/>
        </authorList>
    </citation>
    <scope>NUCLEOTIDE SEQUENCE [LARGE SCALE GENOMIC DNA]</scope>
    <source>
        <strain evidence="1 2">CECT 8446</strain>
    </source>
</reference>
<name>A0A4R6T5A4_9BACT</name>
<comment type="caution">
    <text evidence="1">The sequence shown here is derived from an EMBL/GenBank/DDBJ whole genome shotgun (WGS) entry which is preliminary data.</text>
</comment>
<proteinExistence type="predicted"/>
<gene>
    <name evidence="1" type="ORF">DFQ04_0046</name>
</gene>
<sequence length="234" mass="28379">MVRKYRKISEEVDSKAFKFYRYLEDALEGEAFDFIKSLTLETNVYLFSGIIRNYFLHNYLIRDVDLVVGNSVDLSKILKENTYSVNSFGGYKFNLGAKKFDLWLVENTWALNIEKRIEWKLFSYLPKSVFFNFSSIIYSINDKKFYYTEDFLKFLKTREIDYVFRENLKKDLCIVNSIYYSEKYNLKISPRLYRLINTWQKKYKFDLEETQIKHFEKVLYSKKYIETKLEMGNN</sequence>